<dbReference type="Proteomes" id="UP001251217">
    <property type="component" value="Unassembled WGS sequence"/>
</dbReference>
<protein>
    <recommendedName>
        <fullName evidence="1">TY-Chap N-terminal domain-containing protein</fullName>
    </recommendedName>
</protein>
<comment type="caution">
    <text evidence="2">The sequence shown here is derived from an EMBL/GenBank/DDBJ whole genome shotgun (WGS) entry which is preliminary data.</text>
</comment>
<dbReference type="RefSeq" id="WP_310408174.1">
    <property type="nucleotide sequence ID" value="NZ_JAVDWW010000015.1"/>
</dbReference>
<name>A0ABU1XQQ1_9NOCA</name>
<sequence length="149" mass="16373">MTSWEDFSVGLAHELMALPAGALVVIAEADGVGRYVQFVQSEDSLYAELVGDAFLAEDNQPTPEARRLITDCGWQHPEISPEGGANWWVELPWPAPSAIYRQLASMVVVGLRDALGMTSPTLMTYDAWNSNDGNRPLEMPQLGLARKQE</sequence>
<accession>A0ABU1XQQ1</accession>
<keyword evidence="3" id="KW-1185">Reference proteome</keyword>
<feature type="domain" description="TY-Chap N-terminal" evidence="1">
    <location>
        <begin position="2"/>
        <end position="121"/>
    </location>
</feature>
<evidence type="ECO:0000259" key="1">
    <source>
        <dbReference type="Pfam" id="PF22552"/>
    </source>
</evidence>
<proteinExistence type="predicted"/>
<dbReference type="InterPro" id="IPR054344">
    <property type="entry name" value="TY-Chap_N"/>
</dbReference>
<evidence type="ECO:0000313" key="3">
    <source>
        <dbReference type="Proteomes" id="UP001251217"/>
    </source>
</evidence>
<dbReference type="EMBL" id="JAVDWW010000015">
    <property type="protein sequence ID" value="MDR7172888.1"/>
    <property type="molecule type" value="Genomic_DNA"/>
</dbReference>
<dbReference type="Pfam" id="PF22552">
    <property type="entry name" value="TY-Chap3"/>
    <property type="match status" value="1"/>
</dbReference>
<evidence type="ECO:0000313" key="2">
    <source>
        <dbReference type="EMBL" id="MDR7172888.1"/>
    </source>
</evidence>
<organism evidence="2 3">
    <name type="scientific">Nocardia kruczakiae</name>
    <dbReference type="NCBI Taxonomy" id="261477"/>
    <lineage>
        <taxon>Bacteria</taxon>
        <taxon>Bacillati</taxon>
        <taxon>Actinomycetota</taxon>
        <taxon>Actinomycetes</taxon>
        <taxon>Mycobacteriales</taxon>
        <taxon>Nocardiaceae</taxon>
        <taxon>Nocardia</taxon>
    </lineage>
</organism>
<gene>
    <name evidence="2" type="ORF">J2W56_006654</name>
</gene>
<reference evidence="2 3" key="1">
    <citation type="submission" date="2023-07" db="EMBL/GenBank/DDBJ databases">
        <title>Sorghum-associated microbial communities from plants grown in Nebraska, USA.</title>
        <authorList>
            <person name="Schachtman D."/>
        </authorList>
    </citation>
    <scope>NUCLEOTIDE SEQUENCE [LARGE SCALE GENOMIC DNA]</scope>
    <source>
        <strain evidence="2 3">4272</strain>
    </source>
</reference>